<gene>
    <name evidence="1" type="ORF">IW15_00355</name>
</gene>
<dbReference type="RefSeq" id="WP_034708346.1">
    <property type="nucleotide sequence ID" value="NZ_JAODPJ010000002.1"/>
</dbReference>
<dbReference type="EMBL" id="JPRH01000001">
    <property type="protein sequence ID" value="KFF13939.1"/>
    <property type="molecule type" value="Genomic_DNA"/>
</dbReference>
<reference evidence="1 2" key="1">
    <citation type="submission" date="2014-07" db="EMBL/GenBank/DDBJ databases">
        <title>Genome of Chryseobacterium soli DSM 19298.</title>
        <authorList>
            <person name="Stropko S.J."/>
            <person name="Pipes S.E."/>
            <person name="Newman J."/>
        </authorList>
    </citation>
    <scope>NUCLEOTIDE SEQUENCE [LARGE SCALE GENOMIC DNA]</scope>
    <source>
        <strain evidence="1 2">DSM 19298</strain>
    </source>
</reference>
<evidence type="ECO:0000313" key="1">
    <source>
        <dbReference type="EMBL" id="KFF13939.1"/>
    </source>
</evidence>
<proteinExistence type="predicted"/>
<organism evidence="1 2">
    <name type="scientific">Chryseobacterium soli</name>
    <dbReference type="NCBI Taxonomy" id="445961"/>
    <lineage>
        <taxon>Bacteria</taxon>
        <taxon>Pseudomonadati</taxon>
        <taxon>Bacteroidota</taxon>
        <taxon>Flavobacteriia</taxon>
        <taxon>Flavobacteriales</taxon>
        <taxon>Weeksellaceae</taxon>
        <taxon>Chryseobacterium group</taxon>
        <taxon>Chryseobacterium</taxon>
    </lineage>
</organism>
<name>A0A086AB75_9FLAO</name>
<evidence type="ECO:0000313" key="2">
    <source>
        <dbReference type="Proteomes" id="UP000028705"/>
    </source>
</evidence>
<dbReference type="OrthoDB" id="799937at2"/>
<accession>A0A086AB75</accession>
<comment type="caution">
    <text evidence="1">The sequence shown here is derived from an EMBL/GenBank/DDBJ whole genome shotgun (WGS) entry which is preliminary data.</text>
</comment>
<keyword evidence="2" id="KW-1185">Reference proteome</keyword>
<dbReference type="eggNOG" id="ENOG50311B7">
    <property type="taxonomic scope" value="Bacteria"/>
</dbReference>
<sequence length="146" mass="17659">MNFNFKNIHIGKCVEKRVEEMTISMDRICNFHKMTEDEIRIMYTQKSLDSEVLMKWCKLLDYDFFRIYTQHLILFAPENNSHINTPLKGETALPSFRKNVYTRQVVDFILELINTGQKTKYQVIEEYRIPKTTLYKWISKYNDEKE</sequence>
<dbReference type="AlphaFoldDB" id="A0A086AB75"/>
<protein>
    <submittedName>
        <fullName evidence="1">Transposase</fullName>
    </submittedName>
</protein>
<dbReference type="Proteomes" id="UP000028705">
    <property type="component" value="Unassembled WGS sequence"/>
</dbReference>